<feature type="compositionally biased region" description="Basic and acidic residues" evidence="1">
    <location>
        <begin position="1"/>
        <end position="22"/>
    </location>
</feature>
<feature type="compositionally biased region" description="Low complexity" evidence="1">
    <location>
        <begin position="297"/>
        <end position="308"/>
    </location>
</feature>
<comment type="caution">
    <text evidence="2">The sequence shown here is derived from an EMBL/GenBank/DDBJ whole genome shotgun (WGS) entry which is preliminary data.</text>
</comment>
<feature type="region of interest" description="Disordered" evidence="1">
    <location>
        <begin position="259"/>
        <end position="382"/>
    </location>
</feature>
<dbReference type="Proteomes" id="UP000320461">
    <property type="component" value="Unassembled WGS sequence"/>
</dbReference>
<feature type="compositionally biased region" description="Acidic residues" evidence="1">
    <location>
        <begin position="309"/>
        <end position="320"/>
    </location>
</feature>
<feature type="compositionally biased region" description="Acidic residues" evidence="1">
    <location>
        <begin position="372"/>
        <end position="382"/>
    </location>
</feature>
<evidence type="ECO:0000313" key="2">
    <source>
        <dbReference type="EMBL" id="GEA83039.1"/>
    </source>
</evidence>
<feature type="compositionally biased region" description="Acidic residues" evidence="1">
    <location>
        <begin position="259"/>
        <end position="268"/>
    </location>
</feature>
<reference evidence="2 3" key="1">
    <citation type="submission" date="2019-06" db="EMBL/GenBank/DDBJ databases">
        <title>Whole genome shotgun sequence of Cellulomonas gelida NBRC 3748.</title>
        <authorList>
            <person name="Hosoyama A."/>
            <person name="Uohara A."/>
            <person name="Ohji S."/>
            <person name="Ichikawa N."/>
        </authorList>
    </citation>
    <scope>NUCLEOTIDE SEQUENCE [LARGE SCALE GENOMIC DNA]</scope>
    <source>
        <strain evidence="2 3">NBRC 3748</strain>
    </source>
</reference>
<proteinExistence type="predicted"/>
<name>A0A4Y3KF75_9CELL</name>
<evidence type="ECO:0000256" key="1">
    <source>
        <dbReference type="SAM" id="MobiDB-lite"/>
    </source>
</evidence>
<dbReference type="EMBL" id="BJLQ01000002">
    <property type="protein sequence ID" value="GEA83039.1"/>
    <property type="molecule type" value="Genomic_DNA"/>
</dbReference>
<organism evidence="2 3">
    <name type="scientific">Cellulomonas gelida</name>
    <dbReference type="NCBI Taxonomy" id="1712"/>
    <lineage>
        <taxon>Bacteria</taxon>
        <taxon>Bacillati</taxon>
        <taxon>Actinomycetota</taxon>
        <taxon>Actinomycetes</taxon>
        <taxon>Micrococcales</taxon>
        <taxon>Cellulomonadaceae</taxon>
        <taxon>Cellulomonas</taxon>
    </lineage>
</organism>
<keyword evidence="3" id="KW-1185">Reference proteome</keyword>
<evidence type="ECO:0000313" key="3">
    <source>
        <dbReference type="Proteomes" id="UP000320461"/>
    </source>
</evidence>
<feature type="region of interest" description="Disordered" evidence="1">
    <location>
        <begin position="1"/>
        <end position="39"/>
    </location>
</feature>
<sequence length="382" mass="39850">MGGRAQDGRRSDDRGASGDRRPTRPPQDQRVSGPEIPEDVVFGDLDRAARAPLRTLSKENANQVGRHLVMVGRLLDVDPELAYEHAQAAVRSGGRVDVVREAAGLAAYRTGRYAEALRELRTVRRLNGSSEHLAIMADCERGLERPERAIALAQSPEAQTLPAETRVELAIVVSGARLDLGEAEAAVAALGTPEARAASGVLAVRVAVAKAAALEAAGRGSDAEAELARFTAEQLAEATGEDAPDEEDEVVVFDLAEDEDELAVDEDAREGTARVGAEHDVNEHDVNERDVVDARDAGAAGADGPGVDAVDDLPGDEDAVEPVAAAATEDAGRHEVAQDEVATDEVVSGEVAPDEADEAATSPADEASGDSTDLEDGGETQA</sequence>
<feature type="compositionally biased region" description="Basic and acidic residues" evidence="1">
    <location>
        <begin position="269"/>
        <end position="296"/>
    </location>
</feature>
<protein>
    <submittedName>
        <fullName evidence="2">Uncharacterized protein</fullName>
    </submittedName>
</protein>
<dbReference type="RefSeq" id="WP_229747541.1">
    <property type="nucleotide sequence ID" value="NZ_BJLQ01000002.1"/>
</dbReference>
<gene>
    <name evidence="2" type="ORF">CGE01nite_02900</name>
</gene>
<dbReference type="AlphaFoldDB" id="A0A4Y3KF75"/>
<accession>A0A4Y3KF75</accession>